<dbReference type="InterPro" id="IPR023187">
    <property type="entry name" value="Tscrpt_reg_MarR-type_CS"/>
</dbReference>
<dbReference type="InterPro" id="IPR011991">
    <property type="entry name" value="ArsR-like_HTH"/>
</dbReference>
<evidence type="ECO:0000313" key="6">
    <source>
        <dbReference type="Proteomes" id="UP000051442"/>
    </source>
</evidence>
<evidence type="ECO:0000313" key="5">
    <source>
        <dbReference type="EMBL" id="KRN18235.1"/>
    </source>
</evidence>
<protein>
    <recommendedName>
        <fullName evidence="4">HTH marR-type domain-containing protein</fullName>
    </recommendedName>
</protein>
<dbReference type="STRING" id="1423804.FD14_GL002099"/>
<dbReference type="PANTHER" id="PTHR42756">
    <property type="entry name" value="TRANSCRIPTIONAL REGULATOR, MARR"/>
    <property type="match status" value="1"/>
</dbReference>
<accession>A0A0R2ESV8</accession>
<proteinExistence type="predicted"/>
<dbReference type="OrthoDB" id="2249507at2"/>
<dbReference type="GO" id="GO:0003677">
    <property type="term" value="F:DNA binding"/>
    <property type="evidence" value="ECO:0007669"/>
    <property type="project" value="UniProtKB-KW"/>
</dbReference>
<dbReference type="Pfam" id="PF01047">
    <property type="entry name" value="MarR"/>
    <property type="match status" value="1"/>
</dbReference>
<sequence>MLTDKDSIDRISATLNSTSRLTIAYLDNVLAPLNLTASNYYFILKIARAKTLTQEQLFKQIQLSPSNVTRRLDQLINRGLIEKQRDPNDGRGWLINLTATGQQLVPQLNQILADANAAMFNGVTTQQQDQLVTILQQINQNIVE</sequence>
<dbReference type="PROSITE" id="PS50995">
    <property type="entry name" value="HTH_MARR_2"/>
    <property type="match status" value="1"/>
</dbReference>
<dbReference type="InterPro" id="IPR000835">
    <property type="entry name" value="HTH_MarR-typ"/>
</dbReference>
<organism evidence="5 6">
    <name type="scientific">Secundilactobacillus similis DSM 23365 = JCM 2765</name>
    <dbReference type="NCBI Taxonomy" id="1423804"/>
    <lineage>
        <taxon>Bacteria</taxon>
        <taxon>Bacillati</taxon>
        <taxon>Bacillota</taxon>
        <taxon>Bacilli</taxon>
        <taxon>Lactobacillales</taxon>
        <taxon>Lactobacillaceae</taxon>
        <taxon>Secundilactobacillus</taxon>
    </lineage>
</organism>
<evidence type="ECO:0000259" key="4">
    <source>
        <dbReference type="PROSITE" id="PS50995"/>
    </source>
</evidence>
<dbReference type="InterPro" id="IPR036388">
    <property type="entry name" value="WH-like_DNA-bd_sf"/>
</dbReference>
<reference evidence="5 6" key="1">
    <citation type="journal article" date="2015" name="Genome Announc.">
        <title>Expanding the biotechnology potential of lactobacilli through comparative genomics of 213 strains and associated genera.</title>
        <authorList>
            <person name="Sun Z."/>
            <person name="Harris H.M."/>
            <person name="McCann A."/>
            <person name="Guo C."/>
            <person name="Argimon S."/>
            <person name="Zhang W."/>
            <person name="Yang X."/>
            <person name="Jeffery I.B."/>
            <person name="Cooney J.C."/>
            <person name="Kagawa T.F."/>
            <person name="Liu W."/>
            <person name="Song Y."/>
            <person name="Salvetti E."/>
            <person name="Wrobel A."/>
            <person name="Rasinkangas P."/>
            <person name="Parkhill J."/>
            <person name="Rea M.C."/>
            <person name="O'Sullivan O."/>
            <person name="Ritari J."/>
            <person name="Douillard F.P."/>
            <person name="Paul Ross R."/>
            <person name="Yang R."/>
            <person name="Briner A.E."/>
            <person name="Felis G.E."/>
            <person name="de Vos W.M."/>
            <person name="Barrangou R."/>
            <person name="Klaenhammer T.R."/>
            <person name="Caufield P.W."/>
            <person name="Cui Y."/>
            <person name="Zhang H."/>
            <person name="O'Toole P.W."/>
        </authorList>
    </citation>
    <scope>NUCLEOTIDE SEQUENCE [LARGE SCALE GENOMIC DNA]</scope>
    <source>
        <strain evidence="5 6">DSM 23365</strain>
    </source>
</reference>
<dbReference type="PANTHER" id="PTHR42756:SF1">
    <property type="entry name" value="TRANSCRIPTIONAL REPRESSOR OF EMRAB OPERON"/>
    <property type="match status" value="1"/>
</dbReference>
<keyword evidence="2" id="KW-0238">DNA-binding</keyword>
<gene>
    <name evidence="5" type="ORF">FD14_GL002099</name>
</gene>
<comment type="caution">
    <text evidence="5">The sequence shown here is derived from an EMBL/GenBank/DDBJ whole genome shotgun (WGS) entry which is preliminary data.</text>
</comment>
<dbReference type="GO" id="GO:0003700">
    <property type="term" value="F:DNA-binding transcription factor activity"/>
    <property type="evidence" value="ECO:0007669"/>
    <property type="project" value="InterPro"/>
</dbReference>
<dbReference type="CDD" id="cd00090">
    <property type="entry name" value="HTH_ARSR"/>
    <property type="match status" value="1"/>
</dbReference>
<dbReference type="InterPro" id="IPR036390">
    <property type="entry name" value="WH_DNA-bd_sf"/>
</dbReference>
<dbReference type="PROSITE" id="PS01117">
    <property type="entry name" value="HTH_MARR_1"/>
    <property type="match status" value="1"/>
</dbReference>
<name>A0A0R2ESV8_9LACO</name>
<dbReference type="Gene3D" id="1.10.10.10">
    <property type="entry name" value="Winged helix-like DNA-binding domain superfamily/Winged helix DNA-binding domain"/>
    <property type="match status" value="1"/>
</dbReference>
<keyword evidence="1" id="KW-0805">Transcription regulation</keyword>
<feature type="domain" description="HTH marR-type" evidence="4">
    <location>
        <begin position="8"/>
        <end position="140"/>
    </location>
</feature>
<dbReference type="AlphaFoldDB" id="A0A0R2ESV8"/>
<evidence type="ECO:0000256" key="2">
    <source>
        <dbReference type="ARBA" id="ARBA00023125"/>
    </source>
</evidence>
<keyword evidence="6" id="KW-1185">Reference proteome</keyword>
<dbReference type="Proteomes" id="UP000051442">
    <property type="component" value="Unassembled WGS sequence"/>
</dbReference>
<evidence type="ECO:0000256" key="3">
    <source>
        <dbReference type="ARBA" id="ARBA00023163"/>
    </source>
</evidence>
<keyword evidence="3" id="KW-0804">Transcription</keyword>
<dbReference type="RefSeq" id="WP_054732831.1">
    <property type="nucleotide sequence ID" value="NZ_AYZM01000158.1"/>
</dbReference>
<dbReference type="PATRIC" id="fig|1423804.4.peg.2281"/>
<dbReference type="EMBL" id="AYZM01000158">
    <property type="protein sequence ID" value="KRN18235.1"/>
    <property type="molecule type" value="Genomic_DNA"/>
</dbReference>
<dbReference type="SUPFAM" id="SSF46785">
    <property type="entry name" value="Winged helix' DNA-binding domain"/>
    <property type="match status" value="1"/>
</dbReference>
<dbReference type="SMART" id="SM00347">
    <property type="entry name" value="HTH_MARR"/>
    <property type="match status" value="1"/>
</dbReference>
<evidence type="ECO:0000256" key="1">
    <source>
        <dbReference type="ARBA" id="ARBA00023015"/>
    </source>
</evidence>
<dbReference type="PRINTS" id="PR00598">
    <property type="entry name" value="HTHMARR"/>
</dbReference>